<gene>
    <name evidence="1" type="ORF">N0V83_001961</name>
</gene>
<proteinExistence type="predicted"/>
<name>A0A9W8YEC1_9PLEO</name>
<dbReference type="AlphaFoldDB" id="A0A9W8YEC1"/>
<evidence type="ECO:0008006" key="3">
    <source>
        <dbReference type="Google" id="ProtNLM"/>
    </source>
</evidence>
<sequence>MSPPLEIDDIASNIQNIRIDKAHEHLDASKKNTSQSPHGTDSPLLKLPNELLIQITCLLAPNQRVDKNGGFGLDLEQRHELEELEELDEEEELFPQETIALRQSHAQNTQDILNLGLTCRRLSDVAQNVLYKKVALLQARISDKQKTNLALTCFLRTIIKRPDLAAYVRHFAVWIWRDRPVRRTAAVPSQPKAINQRDPDDVPQRPKPICICRTCFSKLILIVNTTHAASEQITSWTRDIKATPSEATVCALILACLPNLRNVAIYARPHPAAASGQPRPEGLAREYVNDASQPDNSDVVRLSYALNMAKHLKELTISTHLNGLATHARLPTLTSLTVDFSSSHQFVSVPKTSFRNVTHLAIRARLQDFLSTNTLNNPRLDYASSFREKFGILLRNLPSIRTLEFESGTAVSQCYIPPHVEKVVLRPIKPEAVPWLANIGSKGMEGSWGSGTEDD</sequence>
<keyword evidence="2" id="KW-1185">Reference proteome</keyword>
<dbReference type="OrthoDB" id="3799281at2759"/>
<organism evidence="1 2">
    <name type="scientific">Neocucurbitaria cava</name>
    <dbReference type="NCBI Taxonomy" id="798079"/>
    <lineage>
        <taxon>Eukaryota</taxon>
        <taxon>Fungi</taxon>
        <taxon>Dikarya</taxon>
        <taxon>Ascomycota</taxon>
        <taxon>Pezizomycotina</taxon>
        <taxon>Dothideomycetes</taxon>
        <taxon>Pleosporomycetidae</taxon>
        <taxon>Pleosporales</taxon>
        <taxon>Pleosporineae</taxon>
        <taxon>Cucurbitariaceae</taxon>
        <taxon>Neocucurbitaria</taxon>
    </lineage>
</organism>
<reference evidence="1" key="1">
    <citation type="submission" date="2022-10" db="EMBL/GenBank/DDBJ databases">
        <title>Tapping the CABI collections for fungal endophytes: first genome assemblies for Collariella, Neodidymelliopsis, Ascochyta clinopodiicola, Didymella pomorum, Didymosphaeria variabile, Neocosmospora piperis and Neocucurbitaria cava.</title>
        <authorList>
            <person name="Hill R."/>
        </authorList>
    </citation>
    <scope>NUCLEOTIDE SEQUENCE</scope>
    <source>
        <strain evidence="1">IMI 356814</strain>
    </source>
</reference>
<evidence type="ECO:0000313" key="2">
    <source>
        <dbReference type="Proteomes" id="UP001140560"/>
    </source>
</evidence>
<protein>
    <recommendedName>
        <fullName evidence="3">F-box domain-containing protein</fullName>
    </recommendedName>
</protein>
<dbReference type="EMBL" id="JAPEUY010000003">
    <property type="protein sequence ID" value="KAJ4374883.1"/>
    <property type="molecule type" value="Genomic_DNA"/>
</dbReference>
<dbReference type="Proteomes" id="UP001140560">
    <property type="component" value="Unassembled WGS sequence"/>
</dbReference>
<comment type="caution">
    <text evidence="1">The sequence shown here is derived from an EMBL/GenBank/DDBJ whole genome shotgun (WGS) entry which is preliminary data.</text>
</comment>
<accession>A0A9W8YEC1</accession>
<evidence type="ECO:0000313" key="1">
    <source>
        <dbReference type="EMBL" id="KAJ4374883.1"/>
    </source>
</evidence>